<accession>A0ABY1Q3T0</accession>
<dbReference type="Proteomes" id="UP001158067">
    <property type="component" value="Unassembled WGS sequence"/>
</dbReference>
<dbReference type="SMART" id="SM00852">
    <property type="entry name" value="MoCF_biosynth"/>
    <property type="match status" value="1"/>
</dbReference>
<dbReference type="InterPro" id="IPR005110">
    <property type="entry name" value="MoeA_linker/N"/>
</dbReference>
<dbReference type="CDD" id="cd00887">
    <property type="entry name" value="MoeA"/>
    <property type="match status" value="1"/>
</dbReference>
<evidence type="ECO:0000256" key="3">
    <source>
        <dbReference type="ARBA" id="ARBA00047317"/>
    </source>
</evidence>
<keyword evidence="7" id="KW-1185">Reference proteome</keyword>
<comment type="caution">
    <text evidence="6">The sequence shown here is derived from an EMBL/GenBank/DDBJ whole genome shotgun (WGS) entry which is preliminary data.</text>
</comment>
<comment type="similarity">
    <text evidence="2 4">Belongs to the MoeA family.</text>
</comment>
<dbReference type="RefSeq" id="WP_283432791.1">
    <property type="nucleotide sequence ID" value="NZ_FXUG01000006.1"/>
</dbReference>
<protein>
    <recommendedName>
        <fullName evidence="4">Molybdopterin molybdenumtransferase</fullName>
        <ecNumber evidence="4">2.10.1.1</ecNumber>
    </recommendedName>
</protein>
<dbReference type="Gene3D" id="2.170.190.11">
    <property type="entry name" value="Molybdopterin biosynthesis moea protein, domain 3"/>
    <property type="match status" value="1"/>
</dbReference>
<dbReference type="EC" id="2.10.1.1" evidence="4"/>
<dbReference type="EMBL" id="FXUG01000006">
    <property type="protein sequence ID" value="SMP58268.1"/>
    <property type="molecule type" value="Genomic_DNA"/>
</dbReference>
<gene>
    <name evidence="6" type="ORF">SAMN06265222_10630</name>
</gene>
<keyword evidence="4" id="KW-0500">Molybdenum</keyword>
<evidence type="ECO:0000256" key="1">
    <source>
        <dbReference type="ARBA" id="ARBA00002901"/>
    </source>
</evidence>
<evidence type="ECO:0000256" key="4">
    <source>
        <dbReference type="RuleBase" id="RU365090"/>
    </source>
</evidence>
<dbReference type="InterPro" id="IPR036425">
    <property type="entry name" value="MoaB/Mog-like_dom_sf"/>
</dbReference>
<dbReference type="SUPFAM" id="SSF53218">
    <property type="entry name" value="Molybdenum cofactor biosynthesis proteins"/>
    <property type="match status" value="1"/>
</dbReference>
<dbReference type="SUPFAM" id="SSF63882">
    <property type="entry name" value="MoeA N-terminal region -like"/>
    <property type="match status" value="1"/>
</dbReference>
<dbReference type="InterPro" id="IPR038987">
    <property type="entry name" value="MoeA-like"/>
</dbReference>
<name>A0ABY1Q3T0_9BACT</name>
<dbReference type="Pfam" id="PF00994">
    <property type="entry name" value="MoCF_biosynth"/>
    <property type="match status" value="1"/>
</dbReference>
<sequence>MIQSPDSAIEMLAARLVPVASENFAPGNPASQTLAHESISTQPINSSLIGRVLAEPILTDRDSPPADVSAMDGYAVFPGQIDRQLTWPVIAESAAGSRPPNLNPETASQQGVIRIFTGAMVPVGCDRVIQREHTIEQVNSDSPDTVEWTDKAKSITAGTNIRRQGENQLAGGIAVPAGRVIQGPQAAAITSVGASTVSVYGLVRVAIITTGDELASRDENSETLPPWMIRNSNAEALLGILNRCPYVAPPTVLHGPDEPEELKTIIEKALATHEVVLLTGGVSMGDRDYVPTVLNSIGAETLFHRLPLRPGKPILGAVHQLNSKAPTKLIIGLPGNPVSATMGVVRFALPLIARLGGVAAWRRSQPTVTLVEVGTKTLPMHWMRAVRLVEPAETGNAASAATPGLAELVIGKGSGDLLSLAQSDGFIEMPPHANNAGPWPFYAWG</sequence>
<evidence type="ECO:0000313" key="7">
    <source>
        <dbReference type="Proteomes" id="UP001158067"/>
    </source>
</evidence>
<proteinExistence type="inferred from homology"/>
<comment type="function">
    <text evidence="1 4">Catalyzes the insertion of molybdate into adenylated molybdopterin with the concomitant release of AMP.</text>
</comment>
<dbReference type="PANTHER" id="PTHR10192">
    <property type="entry name" value="MOLYBDOPTERIN BIOSYNTHESIS PROTEIN"/>
    <property type="match status" value="1"/>
</dbReference>
<comment type="pathway">
    <text evidence="4">Cofactor biosynthesis; molybdopterin biosynthesis.</text>
</comment>
<dbReference type="InterPro" id="IPR001453">
    <property type="entry name" value="MoaB/Mog_dom"/>
</dbReference>
<keyword evidence="4" id="KW-0479">Metal-binding</keyword>
<keyword evidence="4" id="KW-0460">Magnesium</keyword>
<evidence type="ECO:0000313" key="6">
    <source>
        <dbReference type="EMBL" id="SMP58268.1"/>
    </source>
</evidence>
<comment type="catalytic activity">
    <reaction evidence="3">
        <text>adenylyl-molybdopterin + molybdate = Mo-molybdopterin + AMP + H(+)</text>
        <dbReference type="Rhea" id="RHEA:35047"/>
        <dbReference type="ChEBI" id="CHEBI:15378"/>
        <dbReference type="ChEBI" id="CHEBI:36264"/>
        <dbReference type="ChEBI" id="CHEBI:62727"/>
        <dbReference type="ChEBI" id="CHEBI:71302"/>
        <dbReference type="ChEBI" id="CHEBI:456215"/>
        <dbReference type="EC" id="2.10.1.1"/>
    </reaction>
</comment>
<evidence type="ECO:0000259" key="5">
    <source>
        <dbReference type="SMART" id="SM00852"/>
    </source>
</evidence>
<keyword evidence="4" id="KW-0501">Molybdenum cofactor biosynthesis</keyword>
<evidence type="ECO:0000256" key="2">
    <source>
        <dbReference type="ARBA" id="ARBA00010763"/>
    </source>
</evidence>
<keyword evidence="4" id="KW-0808">Transferase</keyword>
<organism evidence="6 7">
    <name type="scientific">Neorhodopirellula lusitana</name>
    <dbReference type="NCBI Taxonomy" id="445327"/>
    <lineage>
        <taxon>Bacteria</taxon>
        <taxon>Pseudomonadati</taxon>
        <taxon>Planctomycetota</taxon>
        <taxon>Planctomycetia</taxon>
        <taxon>Pirellulales</taxon>
        <taxon>Pirellulaceae</taxon>
        <taxon>Neorhodopirellula</taxon>
    </lineage>
</organism>
<dbReference type="InterPro" id="IPR036135">
    <property type="entry name" value="MoeA_linker/N_sf"/>
</dbReference>
<dbReference type="InterPro" id="IPR036688">
    <property type="entry name" value="MoeA_C_domain_IV_sf"/>
</dbReference>
<feature type="domain" description="MoaB/Mog" evidence="5">
    <location>
        <begin position="206"/>
        <end position="354"/>
    </location>
</feature>
<dbReference type="PANTHER" id="PTHR10192:SF5">
    <property type="entry name" value="GEPHYRIN"/>
    <property type="match status" value="1"/>
</dbReference>
<dbReference type="Gene3D" id="3.40.980.10">
    <property type="entry name" value="MoaB/Mog-like domain"/>
    <property type="match status" value="1"/>
</dbReference>
<dbReference type="Gene3D" id="2.40.340.10">
    <property type="entry name" value="MoeA, C-terminal, domain IV"/>
    <property type="match status" value="1"/>
</dbReference>
<dbReference type="Gene3D" id="3.90.105.10">
    <property type="entry name" value="Molybdopterin biosynthesis moea protein, domain 2"/>
    <property type="match status" value="1"/>
</dbReference>
<dbReference type="Pfam" id="PF03453">
    <property type="entry name" value="MoeA_N"/>
    <property type="match status" value="1"/>
</dbReference>
<reference evidence="6 7" key="1">
    <citation type="submission" date="2017-05" db="EMBL/GenBank/DDBJ databases">
        <authorList>
            <person name="Varghese N."/>
            <person name="Submissions S."/>
        </authorList>
    </citation>
    <scope>NUCLEOTIDE SEQUENCE [LARGE SCALE GENOMIC DNA]</scope>
    <source>
        <strain evidence="6 7">DSM 25457</strain>
    </source>
</reference>
<comment type="cofactor">
    <cofactor evidence="4">
        <name>Mg(2+)</name>
        <dbReference type="ChEBI" id="CHEBI:18420"/>
    </cofactor>
</comment>